<reference evidence="3" key="1">
    <citation type="journal article" date="2005" name="Nature">
        <title>The map-based sequence of the rice genome.</title>
        <authorList>
            <consortium name="International rice genome sequencing project (IRGSP)"/>
            <person name="Matsumoto T."/>
            <person name="Wu J."/>
            <person name="Kanamori H."/>
            <person name="Katayose Y."/>
            <person name="Fujisawa M."/>
            <person name="Namiki N."/>
            <person name="Mizuno H."/>
            <person name="Yamamoto K."/>
            <person name="Antonio B.A."/>
            <person name="Baba T."/>
            <person name="Sakata K."/>
            <person name="Nagamura Y."/>
            <person name="Aoki H."/>
            <person name="Arikawa K."/>
            <person name="Arita K."/>
            <person name="Bito T."/>
            <person name="Chiden Y."/>
            <person name="Fujitsuka N."/>
            <person name="Fukunaka R."/>
            <person name="Hamada M."/>
            <person name="Harada C."/>
            <person name="Hayashi A."/>
            <person name="Hijishita S."/>
            <person name="Honda M."/>
            <person name="Hosokawa S."/>
            <person name="Ichikawa Y."/>
            <person name="Idonuma A."/>
            <person name="Iijima M."/>
            <person name="Ikeda M."/>
            <person name="Ikeno M."/>
            <person name="Ito K."/>
            <person name="Ito S."/>
            <person name="Ito T."/>
            <person name="Ito Y."/>
            <person name="Ito Y."/>
            <person name="Iwabuchi A."/>
            <person name="Kamiya K."/>
            <person name="Karasawa W."/>
            <person name="Kurita K."/>
            <person name="Katagiri S."/>
            <person name="Kikuta A."/>
            <person name="Kobayashi H."/>
            <person name="Kobayashi N."/>
            <person name="Machita K."/>
            <person name="Maehara T."/>
            <person name="Masukawa M."/>
            <person name="Mizubayashi T."/>
            <person name="Mukai Y."/>
            <person name="Nagasaki H."/>
            <person name="Nagata Y."/>
            <person name="Naito S."/>
            <person name="Nakashima M."/>
            <person name="Nakama Y."/>
            <person name="Nakamichi Y."/>
            <person name="Nakamura M."/>
            <person name="Meguro A."/>
            <person name="Negishi M."/>
            <person name="Ohta I."/>
            <person name="Ohta T."/>
            <person name="Okamoto M."/>
            <person name="Ono N."/>
            <person name="Saji S."/>
            <person name="Sakaguchi M."/>
            <person name="Sakai K."/>
            <person name="Shibata M."/>
            <person name="Shimokawa T."/>
            <person name="Song J."/>
            <person name="Takazaki Y."/>
            <person name="Terasawa K."/>
            <person name="Tsugane M."/>
            <person name="Tsuji K."/>
            <person name="Ueda S."/>
            <person name="Waki K."/>
            <person name="Yamagata H."/>
            <person name="Yamamoto M."/>
            <person name="Yamamoto S."/>
            <person name="Yamane H."/>
            <person name="Yoshiki S."/>
            <person name="Yoshihara R."/>
            <person name="Yukawa K."/>
            <person name="Zhong H."/>
            <person name="Yano M."/>
            <person name="Yuan Q."/>
            <person name="Ouyang S."/>
            <person name="Liu J."/>
            <person name="Jones K.M."/>
            <person name="Gansberger K."/>
            <person name="Moffat K."/>
            <person name="Hill J."/>
            <person name="Bera J."/>
            <person name="Fadrosh D."/>
            <person name="Jin S."/>
            <person name="Johri S."/>
            <person name="Kim M."/>
            <person name="Overton L."/>
            <person name="Reardon M."/>
            <person name="Tsitrin T."/>
            <person name="Vuong H."/>
            <person name="Weaver B."/>
            <person name="Ciecko A."/>
            <person name="Tallon L."/>
            <person name="Jackson J."/>
            <person name="Pai G."/>
            <person name="Aken S.V."/>
            <person name="Utterback T."/>
            <person name="Reidmuller S."/>
            <person name="Feldblyum T."/>
            <person name="Hsiao J."/>
            <person name="Zismann V."/>
            <person name="Iobst S."/>
            <person name="de Vazeille A.R."/>
            <person name="Buell C.R."/>
            <person name="Ying K."/>
            <person name="Li Y."/>
            <person name="Lu T."/>
            <person name="Huang Y."/>
            <person name="Zhao Q."/>
            <person name="Feng Q."/>
            <person name="Zhang L."/>
            <person name="Zhu J."/>
            <person name="Weng Q."/>
            <person name="Mu J."/>
            <person name="Lu Y."/>
            <person name="Fan D."/>
            <person name="Liu Y."/>
            <person name="Guan J."/>
            <person name="Zhang Y."/>
            <person name="Yu S."/>
            <person name="Liu X."/>
            <person name="Zhang Y."/>
            <person name="Hong G."/>
            <person name="Han B."/>
            <person name="Choisne N."/>
            <person name="Demange N."/>
            <person name="Orjeda G."/>
            <person name="Samain S."/>
            <person name="Cattolico L."/>
            <person name="Pelletier E."/>
            <person name="Couloux A."/>
            <person name="Segurens B."/>
            <person name="Wincker P."/>
            <person name="D'Hont A."/>
            <person name="Scarpelli C."/>
            <person name="Weissenbach J."/>
            <person name="Salanoubat M."/>
            <person name="Quetier F."/>
            <person name="Yu Y."/>
            <person name="Kim H.R."/>
            <person name="Rambo T."/>
            <person name="Currie J."/>
            <person name="Collura K."/>
            <person name="Luo M."/>
            <person name="Yang T."/>
            <person name="Ammiraju J.S.S."/>
            <person name="Engler F."/>
            <person name="Soderlund C."/>
            <person name="Wing R.A."/>
            <person name="Palmer L.E."/>
            <person name="de la Bastide M."/>
            <person name="Spiegel L."/>
            <person name="Nascimento L."/>
            <person name="Zutavern T."/>
            <person name="O'Shaughnessy A."/>
            <person name="Dike S."/>
            <person name="Dedhia N."/>
            <person name="Preston R."/>
            <person name="Balija V."/>
            <person name="McCombie W.R."/>
            <person name="Chow T."/>
            <person name="Chen H."/>
            <person name="Chung M."/>
            <person name="Chen C."/>
            <person name="Shaw J."/>
            <person name="Wu H."/>
            <person name="Hsiao K."/>
            <person name="Chao Y."/>
            <person name="Chu M."/>
            <person name="Cheng C."/>
            <person name="Hour A."/>
            <person name="Lee P."/>
            <person name="Lin S."/>
            <person name="Lin Y."/>
            <person name="Liou J."/>
            <person name="Liu S."/>
            <person name="Hsing Y."/>
            <person name="Raghuvanshi S."/>
            <person name="Mohanty A."/>
            <person name="Bharti A.K."/>
            <person name="Gaur A."/>
            <person name="Gupta V."/>
            <person name="Kumar D."/>
            <person name="Ravi V."/>
            <person name="Vij S."/>
            <person name="Kapur A."/>
            <person name="Khurana P."/>
            <person name="Khurana P."/>
            <person name="Khurana J.P."/>
            <person name="Tyagi A.K."/>
            <person name="Gaikwad K."/>
            <person name="Singh A."/>
            <person name="Dalal V."/>
            <person name="Srivastava S."/>
            <person name="Dixit A."/>
            <person name="Pal A.K."/>
            <person name="Ghazi I.A."/>
            <person name="Yadav M."/>
            <person name="Pandit A."/>
            <person name="Bhargava A."/>
            <person name="Sureshbabu K."/>
            <person name="Batra K."/>
            <person name="Sharma T.R."/>
            <person name="Mohapatra T."/>
            <person name="Singh N.K."/>
            <person name="Messing J."/>
            <person name="Nelson A.B."/>
            <person name="Fuks G."/>
            <person name="Kavchok S."/>
            <person name="Keizer G."/>
            <person name="Linton E."/>
            <person name="Llaca V."/>
            <person name="Song R."/>
            <person name="Tanyolac B."/>
            <person name="Young S."/>
            <person name="Ho-Il K."/>
            <person name="Hahn J.H."/>
            <person name="Sangsakoo G."/>
            <person name="Vanavichit A."/>
            <person name="de Mattos Luiz.A.T."/>
            <person name="Zimmer P.D."/>
            <person name="Malone G."/>
            <person name="Dellagostin O."/>
            <person name="de Oliveira A.C."/>
            <person name="Bevan M."/>
            <person name="Bancroft I."/>
            <person name="Minx P."/>
            <person name="Cordum H."/>
            <person name="Wilson R."/>
            <person name="Cheng Z."/>
            <person name="Jin W."/>
            <person name="Jiang J."/>
            <person name="Leong S.A."/>
            <person name="Iwama H."/>
            <person name="Gojobori T."/>
            <person name="Itoh T."/>
            <person name="Niimura Y."/>
            <person name="Fujii Y."/>
            <person name="Habara T."/>
            <person name="Sakai H."/>
            <person name="Sato Y."/>
            <person name="Wilson G."/>
            <person name="Kumar K."/>
            <person name="McCouch S."/>
            <person name="Juretic N."/>
            <person name="Hoen D."/>
            <person name="Wright S."/>
            <person name="Bruskiewich R."/>
            <person name="Bureau T."/>
            <person name="Miyao A."/>
            <person name="Hirochika H."/>
            <person name="Nishikawa T."/>
            <person name="Kadowaki K."/>
            <person name="Sugiura M."/>
            <person name="Burr B."/>
            <person name="Sasaki T."/>
        </authorList>
    </citation>
    <scope>NUCLEOTIDE SEQUENCE [LARGE SCALE GENOMIC DNA]</scope>
    <source>
        <strain evidence="3">cv. Nipponbare</strain>
    </source>
</reference>
<gene>
    <name evidence="2" type="primary">P0613F06.31</name>
</gene>
<feature type="compositionally biased region" description="Basic and acidic residues" evidence="1">
    <location>
        <begin position="119"/>
        <end position="135"/>
    </location>
</feature>
<evidence type="ECO:0000313" key="2">
    <source>
        <dbReference type="EMBL" id="BAD35394.1"/>
    </source>
</evidence>
<feature type="compositionally biased region" description="Basic and acidic residues" evidence="1">
    <location>
        <begin position="80"/>
        <end position="93"/>
    </location>
</feature>
<dbReference type="EMBL" id="AP003545">
    <property type="protein sequence ID" value="BAD35394.1"/>
    <property type="molecule type" value="Genomic_DNA"/>
</dbReference>
<evidence type="ECO:0000313" key="3">
    <source>
        <dbReference type="Proteomes" id="UP000000763"/>
    </source>
</evidence>
<name>Q69XT3_ORYSJ</name>
<sequence length="189" mass="19921">MVIASAVGRVWTESTKGGPHSSAVQGAAGHRGPSPRRRSDGRGWPGGIASEEGNRASKAAARQAAERRAGSREGCSPSTNDEKGGARKLSCERPRRRSTRKTGSEAPTTTGGRGGASEHLQDLLKRWKTTTERSPRRGGAAEPKVEAKSPGVVPTASNERLEMAMAKVARGRGLSGARVVEWSIAYNPK</sequence>
<protein>
    <submittedName>
        <fullName evidence="2">Uncharacterized protein</fullName>
    </submittedName>
</protein>
<dbReference type="Proteomes" id="UP000000763">
    <property type="component" value="Chromosome 6"/>
</dbReference>
<dbReference type="AlphaFoldDB" id="Q69XT3"/>
<proteinExistence type="predicted"/>
<accession>Q69XT3</accession>
<evidence type="ECO:0000256" key="1">
    <source>
        <dbReference type="SAM" id="MobiDB-lite"/>
    </source>
</evidence>
<feature type="region of interest" description="Disordered" evidence="1">
    <location>
        <begin position="1"/>
        <end position="155"/>
    </location>
</feature>
<reference evidence="3" key="2">
    <citation type="journal article" date="2008" name="Nucleic Acids Res.">
        <title>The rice annotation project database (RAP-DB): 2008 update.</title>
        <authorList>
            <consortium name="The rice annotation project (RAP)"/>
        </authorList>
    </citation>
    <scope>GENOME REANNOTATION</scope>
    <source>
        <strain evidence="3">cv. Nipponbare</strain>
    </source>
</reference>
<organism evidence="2 3">
    <name type="scientific">Oryza sativa subsp. japonica</name>
    <name type="common">Rice</name>
    <dbReference type="NCBI Taxonomy" id="39947"/>
    <lineage>
        <taxon>Eukaryota</taxon>
        <taxon>Viridiplantae</taxon>
        <taxon>Streptophyta</taxon>
        <taxon>Embryophyta</taxon>
        <taxon>Tracheophyta</taxon>
        <taxon>Spermatophyta</taxon>
        <taxon>Magnoliopsida</taxon>
        <taxon>Liliopsida</taxon>
        <taxon>Poales</taxon>
        <taxon>Poaceae</taxon>
        <taxon>BOP clade</taxon>
        <taxon>Oryzoideae</taxon>
        <taxon>Oryzeae</taxon>
        <taxon>Oryzinae</taxon>
        <taxon>Oryza</taxon>
        <taxon>Oryza sativa</taxon>
    </lineage>
</organism>